<feature type="domain" description="RRM" evidence="4">
    <location>
        <begin position="551"/>
        <end position="631"/>
    </location>
</feature>
<reference evidence="5" key="1">
    <citation type="submission" date="2020-11" db="EMBL/GenBank/DDBJ databases">
        <authorList>
            <consortium name="DOE Joint Genome Institute"/>
            <person name="Ahrendt S."/>
            <person name="Riley R."/>
            <person name="Andreopoulos W."/>
            <person name="Labutti K."/>
            <person name="Pangilinan J."/>
            <person name="Ruiz-Duenas F.J."/>
            <person name="Barrasa J.M."/>
            <person name="Sanchez-Garcia M."/>
            <person name="Camarero S."/>
            <person name="Miyauchi S."/>
            <person name="Serrano A."/>
            <person name="Linde D."/>
            <person name="Babiker R."/>
            <person name="Drula E."/>
            <person name="Ayuso-Fernandez I."/>
            <person name="Pacheco R."/>
            <person name="Padilla G."/>
            <person name="Ferreira P."/>
            <person name="Barriuso J."/>
            <person name="Kellner H."/>
            <person name="Castanera R."/>
            <person name="Alfaro M."/>
            <person name="Ramirez L."/>
            <person name="Pisabarro A.G."/>
            <person name="Kuo A."/>
            <person name="Tritt A."/>
            <person name="Lipzen A."/>
            <person name="He G."/>
            <person name="Yan M."/>
            <person name="Ng V."/>
            <person name="Cullen D."/>
            <person name="Martin F."/>
            <person name="Rosso M.-N."/>
            <person name="Henrissat B."/>
            <person name="Hibbett D."/>
            <person name="Martinez A.T."/>
            <person name="Grigoriev I.V."/>
        </authorList>
    </citation>
    <scope>NUCLEOTIDE SEQUENCE</scope>
    <source>
        <strain evidence="5">CBS 247.69</strain>
    </source>
</reference>
<keyword evidence="6" id="KW-1185">Reference proteome</keyword>
<feature type="compositionally biased region" description="Basic and acidic residues" evidence="3">
    <location>
        <begin position="480"/>
        <end position="491"/>
    </location>
</feature>
<feature type="region of interest" description="Disordered" evidence="3">
    <location>
        <begin position="470"/>
        <end position="518"/>
    </location>
</feature>
<keyword evidence="1 2" id="KW-0694">RNA-binding</keyword>
<feature type="region of interest" description="Disordered" evidence="3">
    <location>
        <begin position="1"/>
        <end position="32"/>
    </location>
</feature>
<name>A0A9P6CC08_9AGAR</name>
<dbReference type="Proteomes" id="UP000807353">
    <property type="component" value="Unassembled WGS sequence"/>
</dbReference>
<dbReference type="EMBL" id="MU150304">
    <property type="protein sequence ID" value="KAF9460117.1"/>
    <property type="molecule type" value="Genomic_DNA"/>
</dbReference>
<gene>
    <name evidence="5" type="ORF">BDZ94DRAFT_947042</name>
</gene>
<feature type="region of interest" description="Disordered" evidence="3">
    <location>
        <begin position="894"/>
        <end position="1054"/>
    </location>
</feature>
<evidence type="ECO:0000256" key="1">
    <source>
        <dbReference type="ARBA" id="ARBA00022884"/>
    </source>
</evidence>
<feature type="compositionally biased region" description="Pro residues" evidence="3">
    <location>
        <begin position="914"/>
        <end position="940"/>
    </location>
</feature>
<dbReference type="PROSITE" id="PS50102">
    <property type="entry name" value="RRM"/>
    <property type="match status" value="2"/>
</dbReference>
<comment type="caution">
    <text evidence="5">The sequence shown here is derived from an EMBL/GenBank/DDBJ whole genome shotgun (WGS) entry which is preliminary data.</text>
</comment>
<feature type="compositionally biased region" description="Polar residues" evidence="3">
    <location>
        <begin position="1000"/>
        <end position="1028"/>
    </location>
</feature>
<feature type="compositionally biased region" description="Basic and acidic residues" evidence="3">
    <location>
        <begin position="432"/>
        <end position="448"/>
    </location>
</feature>
<organism evidence="5 6">
    <name type="scientific">Collybia nuda</name>
    <dbReference type="NCBI Taxonomy" id="64659"/>
    <lineage>
        <taxon>Eukaryota</taxon>
        <taxon>Fungi</taxon>
        <taxon>Dikarya</taxon>
        <taxon>Basidiomycota</taxon>
        <taxon>Agaricomycotina</taxon>
        <taxon>Agaricomycetes</taxon>
        <taxon>Agaricomycetidae</taxon>
        <taxon>Agaricales</taxon>
        <taxon>Tricholomatineae</taxon>
        <taxon>Clitocybaceae</taxon>
        <taxon>Collybia</taxon>
    </lineage>
</organism>
<sequence>MPQKPSPQIRTWGTRFDTLPTSPPVSPPAQEATIPDENTLLMTNIIPQKKKEEKMPHDASVFVGSLPSTIDQAELTRLLSEHLSEHTEVKNIKVVRDSKGGVCAFVQCEDAASAASLIHTLHSNPPKYFLGRILRYEPARAFRTLLISYRAPVQYISTNANTHSPSEIHQSQCTQMVDLELPYAMRVWRPRNSKFISLLYNAEAVDAENHGNEQTFPSDNASLFLQPVVFDAETIHSLASYFGHLERFSPYQISEVTDGRENFGEGRNSYPAPHDAPRAPTMDTTCWEIKWDYRDDCVSALMTLRRVPHLTVTWAHQPVPFGTDQRSPHLGSQFPHNSVAYPLHVQDRLHPRRSPVHVDSTWSADSKASDVRSTIGNISDLSSAKVYNEEIKHPQRSSPSSQDILPFNIKNESSPTRVEWSEIDFPPLGDMRGGRRPENGVWREKKSQNPDIKGSPPLALAHLAISAAAESDSFVTSDGTPERATEGREGQELDIPPTPGLGKSPITPKTPGSQFPITPTSANTALQRLHFSKEHGYYNDLGAAERELDPTTLFVGGLETFGPGAWNEEKVANFFSRFGGLESVKVVRPLNSHAAFAFVKFDNVESPARAVFEEHNRIYEGRTMRVQLRDCNPPRGPWRQSRSRGRFHNPHLAGSHRRIPESFDGADDRPTSYSEADHHAPSSTKSEAFTSRLPTNEDFIDEESPVSNIDTNVPTVGPKAESSDSRSCDLPPGALDPSSIPAVVTPPSSSFGSSTSVPLSAPTVPYSTGGGFYAPTPWMHPYAQQMQYPMSYFAYPGYPIPGQQVPFQIPPSFTSSTVSEVNGQGGSVQTQWPGMYGSYMPYAIQPTRTPALDQPQSQNLNSRAPLIPTGFIQNEQGTLIAVYQPEALDQYLAGSHSAPSSQAPVQSVSSWAQYPPPQPNGFPFSGPPPTAIMPTRPTPPSITQVGWVPNQGYVSQPSQSTPLPNPSFGSGYRGGYNDMGRQPGPPSYRRHSNRRDQHGIYNNQGRNNQSRSFASRNSRGNMNNTGYPSNGDGHFRSPQSQFNRNSGEWSQWER</sequence>
<evidence type="ECO:0000313" key="6">
    <source>
        <dbReference type="Proteomes" id="UP000807353"/>
    </source>
</evidence>
<dbReference type="Gene3D" id="3.30.70.330">
    <property type="match status" value="2"/>
</dbReference>
<feature type="compositionally biased region" description="Low complexity" evidence="3">
    <location>
        <begin position="897"/>
        <end position="910"/>
    </location>
</feature>
<dbReference type="InterPro" id="IPR000504">
    <property type="entry name" value="RRM_dom"/>
</dbReference>
<dbReference type="Pfam" id="PF00076">
    <property type="entry name" value="RRM_1"/>
    <property type="match status" value="1"/>
</dbReference>
<proteinExistence type="predicted"/>
<dbReference type="SUPFAM" id="SSF54928">
    <property type="entry name" value="RNA-binding domain, RBD"/>
    <property type="match status" value="2"/>
</dbReference>
<feature type="region of interest" description="Disordered" evidence="3">
    <location>
        <begin position="423"/>
        <end position="456"/>
    </location>
</feature>
<dbReference type="InterPro" id="IPR035979">
    <property type="entry name" value="RBD_domain_sf"/>
</dbReference>
<evidence type="ECO:0000259" key="4">
    <source>
        <dbReference type="PROSITE" id="PS50102"/>
    </source>
</evidence>
<feature type="compositionally biased region" description="Basic and acidic residues" evidence="3">
    <location>
        <begin position="658"/>
        <end position="680"/>
    </location>
</feature>
<dbReference type="AlphaFoldDB" id="A0A9P6CC08"/>
<feature type="compositionally biased region" description="Polar residues" evidence="3">
    <location>
        <begin position="681"/>
        <end position="694"/>
    </location>
</feature>
<evidence type="ECO:0000313" key="5">
    <source>
        <dbReference type="EMBL" id="KAF9460117.1"/>
    </source>
</evidence>
<dbReference type="PANTHER" id="PTHR10352">
    <property type="entry name" value="EUKARYOTIC TRANSLATION INITIATION FACTOR 3 SUBUNIT G"/>
    <property type="match status" value="1"/>
</dbReference>
<evidence type="ECO:0000256" key="3">
    <source>
        <dbReference type="SAM" id="MobiDB-lite"/>
    </source>
</evidence>
<feature type="compositionally biased region" description="Basic residues" evidence="3">
    <location>
        <begin position="641"/>
        <end position="657"/>
    </location>
</feature>
<accession>A0A9P6CC08</accession>
<feature type="compositionally biased region" description="Polar residues" evidence="3">
    <location>
        <begin position="1037"/>
        <end position="1054"/>
    </location>
</feature>
<protein>
    <recommendedName>
        <fullName evidence="4">RRM domain-containing protein</fullName>
    </recommendedName>
</protein>
<feature type="compositionally biased region" description="Polar residues" evidence="3">
    <location>
        <begin position="1"/>
        <end position="11"/>
    </location>
</feature>
<feature type="compositionally biased region" description="Polar residues" evidence="3">
    <location>
        <begin position="952"/>
        <end position="962"/>
    </location>
</feature>
<dbReference type="GO" id="GO:0003723">
    <property type="term" value="F:RNA binding"/>
    <property type="evidence" value="ECO:0007669"/>
    <property type="project" value="UniProtKB-UniRule"/>
</dbReference>
<dbReference type="OrthoDB" id="410044at2759"/>
<evidence type="ECO:0000256" key="2">
    <source>
        <dbReference type="PROSITE-ProRule" id="PRU00176"/>
    </source>
</evidence>
<dbReference type="CDD" id="cd00590">
    <property type="entry name" value="RRM_SF"/>
    <property type="match status" value="1"/>
</dbReference>
<feature type="region of interest" description="Disordered" evidence="3">
    <location>
        <begin position="630"/>
        <end position="733"/>
    </location>
</feature>
<dbReference type="InterPro" id="IPR012677">
    <property type="entry name" value="Nucleotide-bd_a/b_plait_sf"/>
</dbReference>
<dbReference type="SMART" id="SM00360">
    <property type="entry name" value="RRM"/>
    <property type="match status" value="2"/>
</dbReference>
<feature type="compositionally biased region" description="Polar residues" evidence="3">
    <location>
        <begin position="705"/>
        <end position="714"/>
    </location>
</feature>
<feature type="domain" description="RRM" evidence="4">
    <location>
        <begin position="59"/>
        <end position="141"/>
    </location>
</feature>